<reference evidence="1 2" key="1">
    <citation type="submission" date="2020-06" db="EMBL/GenBank/DDBJ databases">
        <authorList>
            <person name="Kim S.-J."/>
            <person name="Park S.-J."/>
        </authorList>
    </citation>
    <scope>NUCLEOTIDE SEQUENCE [LARGE SCALE GENOMIC DNA]</scope>
    <source>
        <strain evidence="1 2">SW-151</strain>
    </source>
</reference>
<accession>A0ABX2N4I9</accession>
<evidence type="ECO:0000313" key="1">
    <source>
        <dbReference type="EMBL" id="NVD28621.1"/>
    </source>
</evidence>
<dbReference type="RefSeq" id="WP_176280045.1">
    <property type="nucleotide sequence ID" value="NZ_JABWMH010000003.1"/>
</dbReference>
<protein>
    <submittedName>
        <fullName evidence="1">Uncharacterized protein</fullName>
    </submittedName>
</protein>
<proteinExistence type="predicted"/>
<organism evidence="1 2">
    <name type="scientific">Parasphingorhabdus flavimaris</name>
    <dbReference type="NCBI Taxonomy" id="266812"/>
    <lineage>
        <taxon>Bacteria</taxon>
        <taxon>Pseudomonadati</taxon>
        <taxon>Pseudomonadota</taxon>
        <taxon>Alphaproteobacteria</taxon>
        <taxon>Sphingomonadales</taxon>
        <taxon>Sphingomonadaceae</taxon>
        <taxon>Parasphingorhabdus</taxon>
    </lineage>
</organism>
<keyword evidence="2" id="KW-1185">Reference proteome</keyword>
<name>A0ABX2N4I9_9SPHN</name>
<comment type="caution">
    <text evidence="1">The sequence shown here is derived from an EMBL/GenBank/DDBJ whole genome shotgun (WGS) entry which is preliminary data.</text>
</comment>
<evidence type="ECO:0000313" key="2">
    <source>
        <dbReference type="Proteomes" id="UP000652427"/>
    </source>
</evidence>
<dbReference type="EMBL" id="JABWMH010000003">
    <property type="protein sequence ID" value="NVD28621.1"/>
    <property type="molecule type" value="Genomic_DNA"/>
</dbReference>
<sequence length="53" mass="6284">MNDDVANDRYSNRKTARSGREADIMFVLCKKQLLCRLLTDCFREGCWRERAID</sequence>
<dbReference type="Proteomes" id="UP000652427">
    <property type="component" value="Unassembled WGS sequence"/>
</dbReference>
<gene>
    <name evidence="1" type="ORF">HUO14_12040</name>
</gene>